<sequence>FETKLTTYQDNTLSTTQSTNESIFNKITSSEQGEDLKKEVTSDCFNSSSQNQTKDYNKATSSESELSVNEVSNCVDRTVIENSIEVKINTLFEDFDTIQLLKDKKVIVEEKLENSKNNKSDVWKNVESDCKTDKMSAYKPEINQ</sequence>
<feature type="non-terminal residue" evidence="2">
    <location>
        <position position="1"/>
    </location>
</feature>
<protein>
    <submittedName>
        <fullName evidence="2">Uncharacterized protein</fullName>
    </submittedName>
</protein>
<accession>A0A1B6EJK0</accession>
<feature type="non-terminal residue" evidence="2">
    <location>
        <position position="144"/>
    </location>
</feature>
<evidence type="ECO:0000313" key="2">
    <source>
        <dbReference type="EMBL" id="JAS38109.1"/>
    </source>
</evidence>
<organism evidence="2">
    <name type="scientific">Cuerna arida</name>
    <dbReference type="NCBI Taxonomy" id="1464854"/>
    <lineage>
        <taxon>Eukaryota</taxon>
        <taxon>Metazoa</taxon>
        <taxon>Ecdysozoa</taxon>
        <taxon>Arthropoda</taxon>
        <taxon>Hexapoda</taxon>
        <taxon>Insecta</taxon>
        <taxon>Pterygota</taxon>
        <taxon>Neoptera</taxon>
        <taxon>Paraneoptera</taxon>
        <taxon>Hemiptera</taxon>
        <taxon>Auchenorrhyncha</taxon>
        <taxon>Membracoidea</taxon>
        <taxon>Cicadellidae</taxon>
        <taxon>Cicadellinae</taxon>
        <taxon>Proconiini</taxon>
        <taxon>Cuerna</taxon>
    </lineage>
</organism>
<name>A0A1B6EJK0_9HEMI</name>
<dbReference type="AlphaFoldDB" id="A0A1B6EJK0"/>
<evidence type="ECO:0000256" key="1">
    <source>
        <dbReference type="SAM" id="MobiDB-lite"/>
    </source>
</evidence>
<proteinExistence type="predicted"/>
<dbReference type="EMBL" id="GECZ01031660">
    <property type="protein sequence ID" value="JAS38109.1"/>
    <property type="molecule type" value="Transcribed_RNA"/>
</dbReference>
<feature type="region of interest" description="Disordered" evidence="1">
    <location>
        <begin position="38"/>
        <end position="62"/>
    </location>
</feature>
<gene>
    <name evidence="2" type="ORF">g.2045</name>
</gene>
<reference evidence="2" key="1">
    <citation type="submission" date="2015-11" db="EMBL/GenBank/DDBJ databases">
        <title>De novo transcriptome assembly of four potential Pierce s Disease insect vectors from Arizona vineyards.</title>
        <authorList>
            <person name="Tassone E.E."/>
        </authorList>
    </citation>
    <scope>NUCLEOTIDE SEQUENCE</scope>
</reference>
<feature type="compositionally biased region" description="Polar residues" evidence="1">
    <location>
        <begin position="43"/>
        <end position="60"/>
    </location>
</feature>